<proteinExistence type="predicted"/>
<feature type="region of interest" description="Disordered" evidence="1">
    <location>
        <begin position="207"/>
        <end position="227"/>
    </location>
</feature>
<name>A0A250L007_9GAMM</name>
<evidence type="ECO:0000313" key="3">
    <source>
        <dbReference type="EMBL" id="BBA37106.1"/>
    </source>
</evidence>
<evidence type="ECO:0000256" key="2">
    <source>
        <dbReference type="SAM" id="SignalP"/>
    </source>
</evidence>
<keyword evidence="4" id="KW-1185">Reference proteome</keyword>
<feature type="chain" id="PRO_5013372627" description="Alkaline phosphatase" evidence="2">
    <location>
        <begin position="24"/>
        <end position="628"/>
    </location>
</feature>
<gene>
    <name evidence="3" type="ORF">sS8_5184</name>
</gene>
<feature type="signal peptide" evidence="2">
    <location>
        <begin position="1"/>
        <end position="23"/>
    </location>
</feature>
<organism evidence="3 4">
    <name type="scientific">Methylocaldum marinum</name>
    <dbReference type="NCBI Taxonomy" id="1432792"/>
    <lineage>
        <taxon>Bacteria</taxon>
        <taxon>Pseudomonadati</taxon>
        <taxon>Pseudomonadota</taxon>
        <taxon>Gammaproteobacteria</taxon>
        <taxon>Methylococcales</taxon>
        <taxon>Methylococcaceae</taxon>
        <taxon>Methylocaldum</taxon>
    </lineage>
</organism>
<dbReference type="AlphaFoldDB" id="A0A250L007"/>
<keyword evidence="2" id="KW-0732">Signal</keyword>
<sequence>MKAFAVAASSVLTLLTLAGSADAAPTLKSIEFIGMPAPVTAEEKTDVYTKARLKLIYRNGQSRIYDLSYHELMGTTDSITGHIVGGLSDDHDHPLTDAYGQIASDSPDGNSLMVIPGMKAADPVHNETLALVTQYEYKELPPAGQTGRFWSKLPATASLARLDQDKFTGALKVADYRSISFGNVNGLWIACAASISPWNTHLGSEEYEPDAKVRGGGSKAEDSDDTTDIDSFSRYYFGDPARANPYHYGLVPEVKIDANGTASAAKHYVLGRFSRELAEIMPDRRTAYMGDDGINTGLFMFVADRPGDLSSGTLYAAKWKQTAASDGGAAKLSWIRLGSASDAEIRAMVDEGIKFNDIFDASNTEPNEHGYKKVVTYTGTEWLRLKPHMEKAAAFLETRRYAAYLGATTEFSKMEGVTHDPVDRKAFVAISRIEKGMADDTGDIRLPQNDGGAVYELKLMDGHRAGIDSRFVASTMKSVPALLGGWLGKNGNGEDRKDAEGNRCEQDKVCGPDNLKFSRVSRTLFIGEDTSRRNNNYVWAYNLDSRRLARILSVPVGAEAAGLQVVENAHGFSYIMSNFQHPGEDVNKSYKAPDRDLVITKLNEKWHHLQRAVVGYIGTREGALPAWK</sequence>
<dbReference type="EMBL" id="AP017928">
    <property type="protein sequence ID" value="BBA37106.1"/>
    <property type="molecule type" value="Genomic_DNA"/>
</dbReference>
<accession>A0A250L007</accession>
<dbReference type="PANTHER" id="PTHR35399">
    <property type="entry name" value="SLR8030 PROTEIN"/>
    <property type="match status" value="1"/>
</dbReference>
<dbReference type="KEGG" id="mmai:sS8_5184"/>
<dbReference type="OrthoDB" id="9801383at2"/>
<dbReference type="InterPro" id="IPR008557">
    <property type="entry name" value="PhoX"/>
</dbReference>
<dbReference type="Pfam" id="PF05787">
    <property type="entry name" value="PhoX"/>
    <property type="match status" value="1"/>
</dbReference>
<reference evidence="3 4" key="1">
    <citation type="submission" date="2016-12" db="EMBL/GenBank/DDBJ databases">
        <title>Genome sequencing of Methylocaldum marinum.</title>
        <authorList>
            <person name="Takeuchi M."/>
            <person name="Kamagata Y."/>
            <person name="Hiraoka S."/>
            <person name="Oshima K."/>
            <person name="Hattori M."/>
            <person name="Iwasaki W."/>
        </authorList>
    </citation>
    <scope>NUCLEOTIDE SEQUENCE [LARGE SCALE GENOMIC DNA]</scope>
    <source>
        <strain evidence="3 4">S8</strain>
    </source>
</reference>
<protein>
    <recommendedName>
        <fullName evidence="5">Alkaline phosphatase</fullName>
    </recommendedName>
</protein>
<dbReference type="RefSeq" id="WP_119632146.1">
    <property type="nucleotide sequence ID" value="NZ_AP017928.1"/>
</dbReference>
<evidence type="ECO:0000313" key="4">
    <source>
        <dbReference type="Proteomes" id="UP000266313"/>
    </source>
</evidence>
<evidence type="ECO:0000256" key="1">
    <source>
        <dbReference type="SAM" id="MobiDB-lite"/>
    </source>
</evidence>
<dbReference type="Proteomes" id="UP000266313">
    <property type="component" value="Chromosome"/>
</dbReference>
<dbReference type="PANTHER" id="PTHR35399:SF2">
    <property type="entry name" value="DUF839 DOMAIN-CONTAINING PROTEIN"/>
    <property type="match status" value="1"/>
</dbReference>
<evidence type="ECO:0008006" key="5">
    <source>
        <dbReference type="Google" id="ProtNLM"/>
    </source>
</evidence>